<dbReference type="EnsemblBacteria" id="BAC89690">
    <property type="protein sequence ID" value="BAC89690"/>
    <property type="gene ID" value="BAC89690"/>
</dbReference>
<feature type="binding site" evidence="3">
    <location>
        <begin position="284"/>
        <end position="291"/>
    </location>
    <ligand>
        <name>FAD</name>
        <dbReference type="ChEBI" id="CHEBI:57692"/>
    </ligand>
</feature>
<evidence type="ECO:0000259" key="5">
    <source>
        <dbReference type="PROSITE" id="PS51645"/>
    </source>
</evidence>
<dbReference type="InterPro" id="IPR036155">
    <property type="entry name" value="Crypto/Photolyase_N_sf"/>
</dbReference>
<dbReference type="RefSeq" id="WP_011141747.1">
    <property type="nucleotide sequence ID" value="NC_005125.1"/>
</dbReference>
<reference evidence="6 7" key="1">
    <citation type="journal article" date="2003" name="DNA Res.">
        <title>Complete genome structure of Gloeobacter violaceus PCC 7421, a cyanobacterium that lacks thylakoids.</title>
        <authorList>
            <person name="Nakamura Y."/>
            <person name="Kaneko T."/>
            <person name="Sato S."/>
            <person name="Mimuro M."/>
            <person name="Miyashita H."/>
            <person name="Tsuchiya T."/>
            <person name="Sasamoto S."/>
            <person name="Watanabe A."/>
            <person name="Kawashima K."/>
            <person name="Kishida Y."/>
            <person name="Kiyokawa C."/>
            <person name="Kohara M."/>
            <person name="Matsumoto M."/>
            <person name="Matsuno A."/>
            <person name="Nakazaki N."/>
            <person name="Shimpo S."/>
            <person name="Takeuchi C."/>
            <person name="Yamada M."/>
            <person name="Tabata S."/>
        </authorList>
    </citation>
    <scope>NUCLEOTIDE SEQUENCE [LARGE SCALE GENOMIC DNA]</scope>
    <source>
        <strain evidence="7">ATCC 29082 / PCC 7421</strain>
    </source>
</reference>
<dbReference type="InterPro" id="IPR036134">
    <property type="entry name" value="Crypto/Photolyase_FAD-like_sf"/>
</dbReference>
<dbReference type="HOGENOM" id="CLU_010348_3_4_3"/>
<dbReference type="AlphaFoldDB" id="Q7NJT3"/>
<dbReference type="Pfam" id="PF03441">
    <property type="entry name" value="FAD_binding_7"/>
    <property type="match status" value="1"/>
</dbReference>
<evidence type="ECO:0000256" key="3">
    <source>
        <dbReference type="PIRSR" id="PIRSR602081-1"/>
    </source>
</evidence>
<dbReference type="FunFam" id="1.10.579.10:FF:000001">
    <property type="entry name" value="Cryptochrome 1"/>
    <property type="match status" value="1"/>
</dbReference>
<name>Q7NJT3_GLOVI</name>
<organism evidence="6 7">
    <name type="scientific">Gloeobacter violaceus (strain ATCC 29082 / PCC 7421)</name>
    <dbReference type="NCBI Taxonomy" id="251221"/>
    <lineage>
        <taxon>Bacteria</taxon>
        <taxon>Bacillati</taxon>
        <taxon>Cyanobacteriota</taxon>
        <taxon>Cyanophyceae</taxon>
        <taxon>Gloeobacterales</taxon>
        <taxon>Gloeobacteraceae</taxon>
        <taxon>Gloeobacter</taxon>
    </lineage>
</organism>
<evidence type="ECO:0000256" key="1">
    <source>
        <dbReference type="ARBA" id="ARBA00022630"/>
    </source>
</evidence>
<dbReference type="STRING" id="251221.gene:10759241"/>
<dbReference type="eggNOG" id="COG0415">
    <property type="taxonomic scope" value="Bacteria"/>
</dbReference>
<feature type="site" description="Electron transfer via tryptophanyl radical" evidence="4">
    <location>
        <position position="369"/>
    </location>
</feature>
<dbReference type="OrthoDB" id="9772484at2"/>
<evidence type="ECO:0000256" key="4">
    <source>
        <dbReference type="PIRSR" id="PIRSR602081-2"/>
    </source>
</evidence>
<protein>
    <submittedName>
        <fullName evidence="6">Photolyase</fullName>
    </submittedName>
</protein>
<dbReference type="PROSITE" id="PS51645">
    <property type="entry name" value="PHR_CRY_ALPHA_BETA"/>
    <property type="match status" value="1"/>
</dbReference>
<evidence type="ECO:0000256" key="2">
    <source>
        <dbReference type="ARBA" id="ARBA00022827"/>
    </source>
</evidence>
<dbReference type="GO" id="GO:0071949">
    <property type="term" value="F:FAD binding"/>
    <property type="evidence" value="ECO:0000318"/>
    <property type="project" value="GO_Central"/>
</dbReference>
<dbReference type="GO" id="GO:0003904">
    <property type="term" value="F:deoxyribodipyrimidine photo-lyase activity"/>
    <property type="evidence" value="ECO:0000318"/>
    <property type="project" value="GO_Central"/>
</dbReference>
<reference evidence="6 7" key="2">
    <citation type="journal article" date="2003" name="DNA Res.">
        <title>Complete genome structure of Gloeobacter violaceus PCC 7421, a cyanobacterium that lacks thylakoids (supplement).</title>
        <authorList>
            <person name="Nakamura Y."/>
            <person name="Kaneko T."/>
            <person name="Sato S."/>
            <person name="Mimuro M."/>
            <person name="Miyashita H."/>
            <person name="Tsuchiya T."/>
            <person name="Sasamoto S."/>
            <person name="Watanabe A."/>
            <person name="Kawashima K."/>
            <person name="Kishida Y."/>
            <person name="Kiyokawa C."/>
            <person name="Kohara M."/>
            <person name="Matsumoto M."/>
            <person name="Matsuno A."/>
            <person name="Nakazaki N."/>
            <person name="Shimpo S."/>
            <person name="Takeuchi C."/>
            <person name="Yamada M."/>
            <person name="Tabata S."/>
        </authorList>
    </citation>
    <scope>NUCLEOTIDE SEQUENCE [LARGE SCALE GENOMIC DNA]</scope>
    <source>
        <strain evidence="7">ATCC 29082 / PCC 7421</strain>
    </source>
</reference>
<dbReference type="SUPFAM" id="SSF52425">
    <property type="entry name" value="Cryptochrome/photolyase, N-terminal domain"/>
    <property type="match status" value="1"/>
</dbReference>
<dbReference type="SMR" id="Q7NJT3"/>
<dbReference type="PhylomeDB" id="Q7NJT3"/>
<feature type="domain" description="Photolyase/cryptochrome alpha/beta" evidence="5">
    <location>
        <begin position="2"/>
        <end position="131"/>
    </location>
</feature>
<keyword evidence="7" id="KW-1185">Reference proteome</keyword>
<dbReference type="PANTHER" id="PTHR11455:SF9">
    <property type="entry name" value="CRYPTOCHROME CIRCADIAN CLOCK 5 ISOFORM X1"/>
    <property type="match status" value="1"/>
</dbReference>
<gene>
    <name evidence="6" type="ordered locus">glr1749</name>
</gene>
<dbReference type="SUPFAM" id="SSF48173">
    <property type="entry name" value="Cryptochrome/photolyase FAD-binding domain"/>
    <property type="match status" value="1"/>
</dbReference>
<dbReference type="PATRIC" id="fig|251221.4.peg.1779"/>
<dbReference type="InterPro" id="IPR002081">
    <property type="entry name" value="Cryptochrome/DNA_photolyase_1"/>
</dbReference>
<dbReference type="Gene3D" id="1.25.40.80">
    <property type="match status" value="1"/>
</dbReference>
<feature type="site" description="Electron transfer via tryptophanyl radical" evidence="4">
    <location>
        <position position="315"/>
    </location>
</feature>
<dbReference type="Gene3D" id="3.40.50.620">
    <property type="entry name" value="HUPs"/>
    <property type="match status" value="1"/>
</dbReference>
<dbReference type="KEGG" id="gvi:glr1749"/>
<feature type="binding site" evidence="3">
    <location>
        <begin position="382"/>
        <end position="384"/>
    </location>
    <ligand>
        <name>FAD</name>
        <dbReference type="ChEBI" id="CHEBI:57692"/>
    </ligand>
</feature>
<keyword evidence="2 3" id="KW-0274">FAD</keyword>
<evidence type="ECO:0000313" key="6">
    <source>
        <dbReference type="EMBL" id="BAC89690.1"/>
    </source>
</evidence>
<dbReference type="Gene3D" id="1.10.579.10">
    <property type="entry name" value="DNA Cyclobutane Dipyrimidine Photolyase, subunit A, domain 3"/>
    <property type="match status" value="1"/>
</dbReference>
<dbReference type="PANTHER" id="PTHR11455">
    <property type="entry name" value="CRYPTOCHROME"/>
    <property type="match status" value="1"/>
</dbReference>
<dbReference type="Proteomes" id="UP000000557">
    <property type="component" value="Chromosome"/>
</dbReference>
<feature type="site" description="Electron transfer via tryptophanyl radical" evidence="4">
    <location>
        <position position="392"/>
    </location>
</feature>
<dbReference type="Pfam" id="PF00875">
    <property type="entry name" value="DNA_photolyase"/>
    <property type="match status" value="1"/>
</dbReference>
<evidence type="ECO:0000313" key="7">
    <source>
        <dbReference type="Proteomes" id="UP000000557"/>
    </source>
</evidence>
<comment type="cofactor">
    <cofactor evidence="3">
        <name>FAD</name>
        <dbReference type="ChEBI" id="CHEBI:57692"/>
    </cofactor>
    <text evidence="3">Binds 1 FAD per subunit.</text>
</comment>
<accession>Q7NJT3</accession>
<keyword evidence="1 3" id="KW-0285">Flavoprotein</keyword>
<dbReference type="InterPro" id="IPR005101">
    <property type="entry name" value="Cryptochr/Photolyase_FAD-bd"/>
</dbReference>
<dbReference type="GO" id="GO:0003677">
    <property type="term" value="F:DNA binding"/>
    <property type="evidence" value="ECO:0000318"/>
    <property type="project" value="GO_Central"/>
</dbReference>
<dbReference type="InParanoid" id="Q7NJT3"/>
<dbReference type="InterPro" id="IPR014729">
    <property type="entry name" value="Rossmann-like_a/b/a_fold"/>
</dbReference>
<proteinExistence type="predicted"/>
<dbReference type="InterPro" id="IPR006050">
    <property type="entry name" value="DNA_photolyase_N"/>
</dbReference>
<dbReference type="EMBL" id="BA000045">
    <property type="protein sequence ID" value="BAC89690.1"/>
    <property type="molecule type" value="Genomic_DNA"/>
</dbReference>
<sequence length="490" mass="55775">MIRSLVWFRKGLRLHDNPALLDAARDAARLYPLFIVDPWFVNPERVGVNRMRFLLESLGEIDGNLRRLGSRLIVLQGRPQEVLERVLSRWQIGRLCFERDTEPYARRRDEAIRSMAERVGVRVISPTAHTLYDPDELIELGRGKVPTTYGAFGRLAAKLGEPDAPVASPSHLPPPGELDADYGIPTLAELGYPDPECPSRGIIPPGGEGEGLRRLHVYLSDRQRSAGFAKPDTDPTAFDPPSTTALGAHLKFGCLSARTFYAEVQKVYREVGEHTEPPMSLIGQILWREFFYTVGYATPNYDRIEGNPVCRQIPWDDNPEYLAAWSEARTGFPWIDAAMTQLRTEGWLHHLSRHAVACFLTRGDLWVSWEKGQAVFERLLLDQDWSLNASNWMWLSASAFFNAYYRVYSPISFAKKYDPEGRYVRRYLPKLARVPAEFIYEPWRAPLLVQKQAGCVVGRDYPDPIVDHEQAKACNLERMRLAYEQNAKGG</sequence>